<comment type="caution">
    <text evidence="7">The sequence shown here is derived from an EMBL/GenBank/DDBJ whole genome shotgun (WGS) entry which is preliminary data.</text>
</comment>
<feature type="domain" description="Peptidase M20 dimerisation" evidence="6">
    <location>
        <begin position="253"/>
        <end position="354"/>
    </location>
</feature>
<dbReference type="InterPro" id="IPR011650">
    <property type="entry name" value="Peptidase_M20_dimer"/>
</dbReference>
<dbReference type="InterPro" id="IPR001261">
    <property type="entry name" value="ArgE/DapE_CS"/>
</dbReference>
<dbReference type="Proteomes" id="UP000777784">
    <property type="component" value="Unassembled WGS sequence"/>
</dbReference>
<dbReference type="InterPro" id="IPR036264">
    <property type="entry name" value="Bact_exopeptidase_dim_dom"/>
</dbReference>
<reference evidence="7" key="1">
    <citation type="submission" date="2021-05" db="EMBL/GenBank/DDBJ databases">
        <title>Energy efficiency and biological interactions define the core microbiome of deep oligotrophic groundwater.</title>
        <authorList>
            <person name="Mehrshad M."/>
            <person name="Lopez-Fernandez M."/>
            <person name="Bell E."/>
            <person name="Bernier-Latmani R."/>
            <person name="Bertilsson S."/>
            <person name="Dopson M."/>
        </authorList>
    </citation>
    <scope>NUCLEOTIDE SEQUENCE</scope>
    <source>
        <strain evidence="7">Modern_marine.mb.64</strain>
    </source>
</reference>
<dbReference type="InterPro" id="IPR050072">
    <property type="entry name" value="Peptidase_M20A"/>
</dbReference>
<sequence length="516" mass="56613">MDGKIIELAERYKSLAVEILQEAIRIPDDYINRPIAEGGDPECGLSNHEGPRLEYFRRRILEIGAVRSPADVGSDAFGNLWWRVHDPSDGIPEDEKTIIYMDGHTDTVQALRQRWHESLGGGLDPYLGLTNISQVDWAVLSQELGYLPPEEERSHLIWGRGAADQLGGVVCQIIAAKILRELRSEGTLRGVIIQSYGTVSEEDNDGGGPIYILHNEVPLKETSGMGSGRIPDVVLLTEGTGCAKKGALGLYRGQRGRMQIEVEITGRSCHGSMPWEGRNPLEYGAAIIAEAADRHARGEGFGDDPFLGRGTRTASDAVLQTPSDCAVPERFTFRFDRRLTAGEDPIEALADVKSMSTVRRAIEAGLHLHIHAPIYCEPTWRGYAPNNPQIYPGWATPENHLVVKTAVETYEKVASPLVHPFGETGLFRKKARVDRWVFSTDGVGYCIPVSDYSFSLPPGKGWVTSGSYHHPAMIGIGPGIEQNTHKIGECVDSRELAPVIAFLARFPSLYRGALGS</sequence>
<dbReference type="Gene3D" id="3.30.70.360">
    <property type="match status" value="1"/>
</dbReference>
<proteinExistence type="inferred from homology"/>
<evidence type="ECO:0000256" key="2">
    <source>
        <dbReference type="ARBA" id="ARBA00006247"/>
    </source>
</evidence>
<protein>
    <submittedName>
        <fullName evidence="7">Peptidase dimerization domain-containing protein</fullName>
    </submittedName>
</protein>
<keyword evidence="5" id="KW-0862">Zinc</keyword>
<dbReference type="PANTHER" id="PTHR43808:SF8">
    <property type="entry name" value="PEPTIDASE M20 DIMERISATION DOMAIN-CONTAINING PROTEIN"/>
    <property type="match status" value="1"/>
</dbReference>
<dbReference type="GO" id="GO:0016787">
    <property type="term" value="F:hydrolase activity"/>
    <property type="evidence" value="ECO:0007669"/>
    <property type="project" value="UniProtKB-KW"/>
</dbReference>
<dbReference type="PANTHER" id="PTHR43808">
    <property type="entry name" value="ACETYLORNITHINE DEACETYLASE"/>
    <property type="match status" value="1"/>
</dbReference>
<dbReference type="Pfam" id="PF07687">
    <property type="entry name" value="M20_dimer"/>
    <property type="match status" value="1"/>
</dbReference>
<evidence type="ECO:0000256" key="4">
    <source>
        <dbReference type="ARBA" id="ARBA00022801"/>
    </source>
</evidence>
<evidence type="ECO:0000256" key="1">
    <source>
        <dbReference type="ARBA" id="ARBA00001947"/>
    </source>
</evidence>
<dbReference type="AlphaFoldDB" id="A0A948W4C4"/>
<keyword evidence="4" id="KW-0378">Hydrolase</keyword>
<evidence type="ECO:0000259" key="6">
    <source>
        <dbReference type="Pfam" id="PF07687"/>
    </source>
</evidence>
<dbReference type="SUPFAM" id="SSF55031">
    <property type="entry name" value="Bacterial exopeptidase dimerisation domain"/>
    <property type="match status" value="1"/>
</dbReference>
<dbReference type="SUPFAM" id="SSF53187">
    <property type="entry name" value="Zn-dependent exopeptidases"/>
    <property type="match status" value="1"/>
</dbReference>
<dbReference type="EMBL" id="JAHJDP010000084">
    <property type="protein sequence ID" value="MBU2692062.1"/>
    <property type="molecule type" value="Genomic_DNA"/>
</dbReference>
<evidence type="ECO:0000313" key="8">
    <source>
        <dbReference type="Proteomes" id="UP000777784"/>
    </source>
</evidence>
<dbReference type="Gene3D" id="3.40.630.10">
    <property type="entry name" value="Zn peptidases"/>
    <property type="match status" value="1"/>
</dbReference>
<evidence type="ECO:0000313" key="7">
    <source>
        <dbReference type="EMBL" id="MBU2692062.1"/>
    </source>
</evidence>
<organism evidence="7 8">
    <name type="scientific">Eiseniibacteriota bacterium</name>
    <dbReference type="NCBI Taxonomy" id="2212470"/>
    <lineage>
        <taxon>Bacteria</taxon>
        <taxon>Candidatus Eiseniibacteriota</taxon>
    </lineage>
</organism>
<evidence type="ECO:0000256" key="5">
    <source>
        <dbReference type="ARBA" id="ARBA00022833"/>
    </source>
</evidence>
<dbReference type="PROSITE" id="PS00758">
    <property type="entry name" value="ARGE_DAPE_CPG2_1"/>
    <property type="match status" value="1"/>
</dbReference>
<name>A0A948W4C4_UNCEI</name>
<evidence type="ECO:0000256" key="3">
    <source>
        <dbReference type="ARBA" id="ARBA00022723"/>
    </source>
</evidence>
<keyword evidence="3" id="KW-0479">Metal-binding</keyword>
<gene>
    <name evidence="7" type="ORF">KJ970_14170</name>
</gene>
<accession>A0A948W4C4</accession>
<comment type="cofactor">
    <cofactor evidence="1">
        <name>Zn(2+)</name>
        <dbReference type="ChEBI" id="CHEBI:29105"/>
    </cofactor>
</comment>
<comment type="similarity">
    <text evidence="2">Belongs to the peptidase M20A family.</text>
</comment>